<accession>A0A1T4WZN1</accession>
<dbReference type="EMBL" id="FUYB01000010">
    <property type="protein sequence ID" value="SKA82061.1"/>
    <property type="molecule type" value="Genomic_DNA"/>
</dbReference>
<dbReference type="RefSeq" id="WP_234975858.1">
    <property type="nucleotide sequence ID" value="NZ_FUYB01000010.1"/>
</dbReference>
<dbReference type="PANTHER" id="PTHR42852">
    <property type="entry name" value="THIOL:DISULFIDE INTERCHANGE PROTEIN DSBE"/>
    <property type="match status" value="1"/>
</dbReference>
<evidence type="ECO:0000313" key="3">
    <source>
        <dbReference type="EMBL" id="SKA82061.1"/>
    </source>
</evidence>
<dbReference type="STRING" id="92487.SAMN02745130_02240"/>
<keyword evidence="1" id="KW-0732">Signal</keyword>
<feature type="domain" description="Thioredoxin" evidence="2">
    <location>
        <begin position="18"/>
        <end position="164"/>
    </location>
</feature>
<dbReference type="AlphaFoldDB" id="A0A1T4WZN1"/>
<organism evidence="3 4">
    <name type="scientific">Thiothrix eikelboomii</name>
    <dbReference type="NCBI Taxonomy" id="92487"/>
    <lineage>
        <taxon>Bacteria</taxon>
        <taxon>Pseudomonadati</taxon>
        <taxon>Pseudomonadota</taxon>
        <taxon>Gammaproteobacteria</taxon>
        <taxon>Thiotrichales</taxon>
        <taxon>Thiotrichaceae</taxon>
        <taxon>Thiothrix</taxon>
    </lineage>
</organism>
<feature type="chain" id="PRO_5012165277" evidence="1">
    <location>
        <begin position="29"/>
        <end position="165"/>
    </location>
</feature>
<evidence type="ECO:0000256" key="1">
    <source>
        <dbReference type="SAM" id="SignalP"/>
    </source>
</evidence>
<dbReference type="CDD" id="cd02966">
    <property type="entry name" value="TlpA_like_family"/>
    <property type="match status" value="1"/>
</dbReference>
<dbReference type="Proteomes" id="UP000190460">
    <property type="component" value="Unassembled WGS sequence"/>
</dbReference>
<evidence type="ECO:0000259" key="2">
    <source>
        <dbReference type="PROSITE" id="PS51352"/>
    </source>
</evidence>
<dbReference type="InterPro" id="IPR050553">
    <property type="entry name" value="Thioredoxin_ResA/DsbE_sf"/>
</dbReference>
<dbReference type="Gene3D" id="3.40.30.10">
    <property type="entry name" value="Glutaredoxin"/>
    <property type="match status" value="1"/>
</dbReference>
<proteinExistence type="predicted"/>
<feature type="signal peptide" evidence="1">
    <location>
        <begin position="1"/>
        <end position="28"/>
    </location>
</feature>
<dbReference type="GO" id="GO:0016491">
    <property type="term" value="F:oxidoreductase activity"/>
    <property type="evidence" value="ECO:0007669"/>
    <property type="project" value="InterPro"/>
</dbReference>
<sequence>MNKRLATQMLSIITLLCTWLLITTPVTAMTDLQGNPVKLENIVGKGKWTVMKVWASDCHVCRQTIHYLSDFEVSFPEAEVYGISIDGQDAKAAAQAFVKQYSLSFPNLLSDLSEINAYLNKAAGEDLYGTPTMLVFNPQGKLIAVQPGPVTADELIAFIKKEQQS</sequence>
<dbReference type="Pfam" id="PF00578">
    <property type="entry name" value="AhpC-TSA"/>
    <property type="match status" value="1"/>
</dbReference>
<evidence type="ECO:0000313" key="4">
    <source>
        <dbReference type="Proteomes" id="UP000190460"/>
    </source>
</evidence>
<dbReference type="GO" id="GO:0016209">
    <property type="term" value="F:antioxidant activity"/>
    <property type="evidence" value="ECO:0007669"/>
    <property type="project" value="InterPro"/>
</dbReference>
<gene>
    <name evidence="3" type="ORF">SAMN02745130_02240</name>
</gene>
<reference evidence="3 4" key="1">
    <citation type="submission" date="2017-02" db="EMBL/GenBank/DDBJ databases">
        <authorList>
            <person name="Peterson S.W."/>
        </authorList>
    </citation>
    <scope>NUCLEOTIDE SEQUENCE [LARGE SCALE GENOMIC DNA]</scope>
    <source>
        <strain evidence="3 4">ATCC 49788</strain>
    </source>
</reference>
<protein>
    <submittedName>
        <fullName evidence="3">Peroxiredoxin</fullName>
    </submittedName>
</protein>
<dbReference type="InterPro" id="IPR036249">
    <property type="entry name" value="Thioredoxin-like_sf"/>
</dbReference>
<dbReference type="PANTHER" id="PTHR42852:SF13">
    <property type="entry name" value="PROTEIN DIPZ"/>
    <property type="match status" value="1"/>
</dbReference>
<name>A0A1T4WZN1_9GAMM</name>
<dbReference type="PROSITE" id="PS51352">
    <property type="entry name" value="THIOREDOXIN_2"/>
    <property type="match status" value="1"/>
</dbReference>
<keyword evidence="4" id="KW-1185">Reference proteome</keyword>
<dbReference type="InterPro" id="IPR000866">
    <property type="entry name" value="AhpC/TSA"/>
</dbReference>
<dbReference type="SUPFAM" id="SSF52833">
    <property type="entry name" value="Thioredoxin-like"/>
    <property type="match status" value="1"/>
</dbReference>
<dbReference type="InterPro" id="IPR013766">
    <property type="entry name" value="Thioredoxin_domain"/>
</dbReference>